<keyword evidence="2" id="KW-1133">Transmembrane helix</keyword>
<protein>
    <submittedName>
        <fullName evidence="3">Uncharacterized protein</fullName>
    </submittedName>
</protein>
<feature type="transmembrane region" description="Helical" evidence="2">
    <location>
        <begin position="15"/>
        <end position="35"/>
    </location>
</feature>
<gene>
    <name evidence="3" type="ORF">V1477_019557</name>
</gene>
<comment type="caution">
    <text evidence="3">The sequence shown here is derived from an EMBL/GenBank/DDBJ whole genome shotgun (WGS) entry which is preliminary data.</text>
</comment>
<reference evidence="3 4" key="1">
    <citation type="journal article" date="2024" name="Ann. Entomol. Soc. Am.">
        <title>Genomic analyses of the southern and eastern yellowjacket wasps (Hymenoptera: Vespidae) reveal evolutionary signatures of social life.</title>
        <authorList>
            <person name="Catto M.A."/>
            <person name="Caine P.B."/>
            <person name="Orr S.E."/>
            <person name="Hunt B.G."/>
            <person name="Goodisman M.A.D."/>
        </authorList>
    </citation>
    <scope>NUCLEOTIDE SEQUENCE [LARGE SCALE GENOMIC DNA]</scope>
    <source>
        <strain evidence="3">232</strain>
        <tissue evidence="3">Head and thorax</tissue>
    </source>
</reference>
<keyword evidence="2" id="KW-0812">Transmembrane</keyword>
<feature type="region of interest" description="Disordered" evidence="1">
    <location>
        <begin position="119"/>
        <end position="148"/>
    </location>
</feature>
<evidence type="ECO:0000313" key="3">
    <source>
        <dbReference type="EMBL" id="KAL2722966.1"/>
    </source>
</evidence>
<dbReference type="Proteomes" id="UP001607303">
    <property type="component" value="Unassembled WGS sequence"/>
</dbReference>
<sequence length="273" mass="30098">MKCIKCKADNMKRQLSVINIVIGVLTPVGHLYSMYFRRREEKFLGLDVSGQKFDSPEGFAGQVTSTERDPASVSSASPKTTFPTSLVDHHTPISNLFTVTLIDSFLLFPSLTLTHRRNRSGRERGWNETGRVGTGRDDGGSVGGGGGGDGGGGWINRFSGLYGITKGMMKVSRRKSMGRDETLPFGKSFSHFQRNVKRTLEERLWRDVKREPTVQRVNEGDGVGGGIGCSDSGSVARLRLALHSFACRELSYNYLSACNRSGSPWLRLTRLWG</sequence>
<dbReference type="EMBL" id="JAYRBN010000115">
    <property type="protein sequence ID" value="KAL2722966.1"/>
    <property type="molecule type" value="Genomic_DNA"/>
</dbReference>
<evidence type="ECO:0000256" key="1">
    <source>
        <dbReference type="SAM" id="MobiDB-lite"/>
    </source>
</evidence>
<keyword evidence="4" id="KW-1185">Reference proteome</keyword>
<name>A0ABD2AQS4_VESMC</name>
<organism evidence="3 4">
    <name type="scientific">Vespula maculifrons</name>
    <name type="common">Eastern yellow jacket</name>
    <name type="synonym">Wasp</name>
    <dbReference type="NCBI Taxonomy" id="7453"/>
    <lineage>
        <taxon>Eukaryota</taxon>
        <taxon>Metazoa</taxon>
        <taxon>Ecdysozoa</taxon>
        <taxon>Arthropoda</taxon>
        <taxon>Hexapoda</taxon>
        <taxon>Insecta</taxon>
        <taxon>Pterygota</taxon>
        <taxon>Neoptera</taxon>
        <taxon>Endopterygota</taxon>
        <taxon>Hymenoptera</taxon>
        <taxon>Apocrita</taxon>
        <taxon>Aculeata</taxon>
        <taxon>Vespoidea</taxon>
        <taxon>Vespidae</taxon>
        <taxon>Vespinae</taxon>
        <taxon>Vespula</taxon>
    </lineage>
</organism>
<evidence type="ECO:0000256" key="2">
    <source>
        <dbReference type="SAM" id="Phobius"/>
    </source>
</evidence>
<proteinExistence type="predicted"/>
<keyword evidence="2" id="KW-0472">Membrane</keyword>
<accession>A0ABD2AQS4</accession>
<feature type="region of interest" description="Disordered" evidence="1">
    <location>
        <begin position="57"/>
        <end position="78"/>
    </location>
</feature>
<dbReference type="AlphaFoldDB" id="A0ABD2AQS4"/>
<evidence type="ECO:0000313" key="4">
    <source>
        <dbReference type="Proteomes" id="UP001607303"/>
    </source>
</evidence>